<dbReference type="AlphaFoldDB" id="A0A6A6U718"/>
<dbReference type="SUPFAM" id="SSF56112">
    <property type="entry name" value="Protein kinase-like (PK-like)"/>
    <property type="match status" value="1"/>
</dbReference>
<dbReference type="Proteomes" id="UP000799302">
    <property type="component" value="Unassembled WGS sequence"/>
</dbReference>
<feature type="domain" description="Protein kinase" evidence="1">
    <location>
        <begin position="5"/>
        <end position="323"/>
    </location>
</feature>
<evidence type="ECO:0000259" key="1">
    <source>
        <dbReference type="PROSITE" id="PS50011"/>
    </source>
</evidence>
<dbReference type="GO" id="GO:0004674">
    <property type="term" value="F:protein serine/threonine kinase activity"/>
    <property type="evidence" value="ECO:0007669"/>
    <property type="project" value="TreeGrafter"/>
</dbReference>
<proteinExistence type="predicted"/>
<dbReference type="Gene3D" id="1.10.510.10">
    <property type="entry name" value="Transferase(Phosphotransferase) domain 1"/>
    <property type="match status" value="1"/>
</dbReference>
<evidence type="ECO:0000313" key="2">
    <source>
        <dbReference type="EMBL" id="KAF2668039.1"/>
    </source>
</evidence>
<dbReference type="PANTHER" id="PTHR24359:SF1">
    <property type="entry name" value="INHIBITOR OF NUCLEAR FACTOR KAPPA-B KINASE EPSILON SUBUNIT HOMOLOG 1-RELATED"/>
    <property type="match status" value="1"/>
</dbReference>
<dbReference type="Pfam" id="PF00069">
    <property type="entry name" value="Pkinase"/>
    <property type="match status" value="1"/>
</dbReference>
<dbReference type="PROSITE" id="PS50011">
    <property type="entry name" value="PROTEIN_KINASE_DOM"/>
    <property type="match status" value="1"/>
</dbReference>
<reference evidence="2" key="1">
    <citation type="journal article" date="2020" name="Stud. Mycol.">
        <title>101 Dothideomycetes genomes: a test case for predicting lifestyles and emergence of pathogens.</title>
        <authorList>
            <person name="Haridas S."/>
            <person name="Albert R."/>
            <person name="Binder M."/>
            <person name="Bloem J."/>
            <person name="Labutti K."/>
            <person name="Salamov A."/>
            <person name="Andreopoulos B."/>
            <person name="Baker S."/>
            <person name="Barry K."/>
            <person name="Bills G."/>
            <person name="Bluhm B."/>
            <person name="Cannon C."/>
            <person name="Castanera R."/>
            <person name="Culley D."/>
            <person name="Daum C."/>
            <person name="Ezra D."/>
            <person name="Gonzalez J."/>
            <person name="Henrissat B."/>
            <person name="Kuo A."/>
            <person name="Liang C."/>
            <person name="Lipzen A."/>
            <person name="Lutzoni F."/>
            <person name="Magnuson J."/>
            <person name="Mondo S."/>
            <person name="Nolan M."/>
            <person name="Ohm R."/>
            <person name="Pangilinan J."/>
            <person name="Park H.-J."/>
            <person name="Ramirez L."/>
            <person name="Alfaro M."/>
            <person name="Sun H."/>
            <person name="Tritt A."/>
            <person name="Yoshinaga Y."/>
            <person name="Zwiers L.-H."/>
            <person name="Turgeon B."/>
            <person name="Goodwin S."/>
            <person name="Spatafora J."/>
            <person name="Crous P."/>
            <person name="Grigoriev I."/>
        </authorList>
    </citation>
    <scope>NUCLEOTIDE SEQUENCE</scope>
    <source>
        <strain evidence="2">CBS 115976</strain>
    </source>
</reference>
<dbReference type="InterPro" id="IPR000719">
    <property type="entry name" value="Prot_kinase_dom"/>
</dbReference>
<keyword evidence="2" id="KW-0418">Kinase</keyword>
<evidence type="ECO:0000313" key="3">
    <source>
        <dbReference type="Proteomes" id="UP000799302"/>
    </source>
</evidence>
<dbReference type="PANTHER" id="PTHR24359">
    <property type="entry name" value="SERINE/THREONINE-PROTEIN KINASE SBK1"/>
    <property type="match status" value="1"/>
</dbReference>
<dbReference type="EMBL" id="MU004237">
    <property type="protein sequence ID" value="KAF2668039.1"/>
    <property type="molecule type" value="Genomic_DNA"/>
</dbReference>
<keyword evidence="2" id="KW-0808">Transferase</keyword>
<name>A0A6A6U718_9PEZI</name>
<organism evidence="2 3">
    <name type="scientific">Microthyrium microscopicum</name>
    <dbReference type="NCBI Taxonomy" id="703497"/>
    <lineage>
        <taxon>Eukaryota</taxon>
        <taxon>Fungi</taxon>
        <taxon>Dikarya</taxon>
        <taxon>Ascomycota</taxon>
        <taxon>Pezizomycotina</taxon>
        <taxon>Dothideomycetes</taxon>
        <taxon>Dothideomycetes incertae sedis</taxon>
        <taxon>Microthyriales</taxon>
        <taxon>Microthyriaceae</taxon>
        <taxon>Microthyrium</taxon>
    </lineage>
</organism>
<accession>A0A6A6U718</accession>
<gene>
    <name evidence="2" type="ORF">BT63DRAFT_426875</name>
</gene>
<dbReference type="GO" id="GO:0005524">
    <property type="term" value="F:ATP binding"/>
    <property type="evidence" value="ECO:0007669"/>
    <property type="project" value="InterPro"/>
</dbReference>
<sequence>MLFEPSATVKIGFGGYSTVYKEIIPAGQFRYKAVSESATRLNDAPLPVARKYFPYKPDFDRELEFLSTITSAPNQGHERIVQYLAVVIYTQTSLPPTVGKYNLLFPLANCDLAQSFNTEDFSRFELKHLIRELFHLADALVYLHTSIKTSLGASLISSHMDLNPRNILIFRSDADNSPAGTWKITDFSTSTLMDENGHDILSLPKLVPESYMAPEIQTPIGKNKADPACDIWSFGCIVFEVLLAHVEGVECRSWKDKFGNPRCYYERKGNALSVESRAWEWLNSDVGDEFMRMGKRVVMDMLTIEPRGRPTAEQVRDRLEMLLE</sequence>
<dbReference type="InterPro" id="IPR011009">
    <property type="entry name" value="Kinase-like_dom_sf"/>
</dbReference>
<protein>
    <submittedName>
        <fullName evidence="2">Kinase-like protein</fullName>
    </submittedName>
</protein>
<dbReference type="CDD" id="cd00180">
    <property type="entry name" value="PKc"/>
    <property type="match status" value="1"/>
</dbReference>
<dbReference type="OrthoDB" id="248923at2759"/>
<keyword evidence="3" id="KW-1185">Reference proteome</keyword>